<keyword evidence="4" id="KW-0804">Transcription</keyword>
<organism evidence="6 7">
    <name type="scientific">Ruania alba</name>
    <dbReference type="NCBI Taxonomy" id="648782"/>
    <lineage>
        <taxon>Bacteria</taxon>
        <taxon>Bacillati</taxon>
        <taxon>Actinomycetota</taxon>
        <taxon>Actinomycetes</taxon>
        <taxon>Micrococcales</taxon>
        <taxon>Ruaniaceae</taxon>
        <taxon>Ruania</taxon>
    </lineage>
</organism>
<keyword evidence="2" id="KW-0805">Transcription regulation</keyword>
<dbReference type="Pfam" id="PF00392">
    <property type="entry name" value="GntR"/>
    <property type="match status" value="1"/>
</dbReference>
<dbReference type="GO" id="GO:0003700">
    <property type="term" value="F:DNA-binding transcription factor activity"/>
    <property type="evidence" value="ECO:0007669"/>
    <property type="project" value="InterPro"/>
</dbReference>
<proteinExistence type="predicted"/>
<dbReference type="PANTHER" id="PTHR46577:SF1">
    <property type="entry name" value="HTH-TYPE TRANSCRIPTIONAL REGULATORY PROTEIN GABR"/>
    <property type="match status" value="1"/>
</dbReference>
<reference evidence="7" key="1">
    <citation type="submission" date="2016-10" db="EMBL/GenBank/DDBJ databases">
        <authorList>
            <person name="Varghese N."/>
            <person name="Submissions S."/>
        </authorList>
    </citation>
    <scope>NUCLEOTIDE SEQUENCE [LARGE SCALE GENOMIC DNA]</scope>
    <source>
        <strain evidence="7">DSM 21368</strain>
    </source>
</reference>
<dbReference type="PANTHER" id="PTHR46577">
    <property type="entry name" value="HTH-TYPE TRANSCRIPTIONAL REGULATORY PROTEIN GABR"/>
    <property type="match status" value="1"/>
</dbReference>
<dbReference type="SMART" id="SM00345">
    <property type="entry name" value="HTH_GNTR"/>
    <property type="match status" value="1"/>
</dbReference>
<evidence type="ECO:0000313" key="6">
    <source>
        <dbReference type="EMBL" id="SEE96171.1"/>
    </source>
</evidence>
<evidence type="ECO:0000256" key="4">
    <source>
        <dbReference type="ARBA" id="ARBA00023163"/>
    </source>
</evidence>
<sequence>MQVHIDDGDPTPPYEQLRRQLLALMQAGALPAGVRLPPIRQLAADLGVAAGTVARAYRELEDAGWVVSRRGGGTRVADGAPASAVAPGVDLSDVTAAVRRARAGGASAAQIRATVDLALDAAPE</sequence>
<keyword evidence="7" id="KW-1185">Reference proteome</keyword>
<dbReference type="EMBL" id="FNTX01000002">
    <property type="protein sequence ID" value="SEE96171.1"/>
    <property type="molecule type" value="Genomic_DNA"/>
</dbReference>
<dbReference type="InterPro" id="IPR036388">
    <property type="entry name" value="WH-like_DNA-bd_sf"/>
</dbReference>
<dbReference type="RefSeq" id="WP_245708955.1">
    <property type="nucleotide sequence ID" value="NZ_FNTX01000002.1"/>
</dbReference>
<dbReference type="GO" id="GO:0003677">
    <property type="term" value="F:DNA binding"/>
    <property type="evidence" value="ECO:0007669"/>
    <property type="project" value="UniProtKB-KW"/>
</dbReference>
<accession>A0A1H5N5K2</accession>
<dbReference type="InterPro" id="IPR036390">
    <property type="entry name" value="WH_DNA-bd_sf"/>
</dbReference>
<dbReference type="SUPFAM" id="SSF46785">
    <property type="entry name" value="Winged helix' DNA-binding domain"/>
    <property type="match status" value="1"/>
</dbReference>
<dbReference type="Gene3D" id="1.10.10.10">
    <property type="entry name" value="Winged helix-like DNA-binding domain superfamily/Winged helix DNA-binding domain"/>
    <property type="match status" value="1"/>
</dbReference>
<name>A0A1H5N5K2_9MICO</name>
<dbReference type="InterPro" id="IPR000524">
    <property type="entry name" value="Tscrpt_reg_HTH_GntR"/>
</dbReference>
<dbReference type="InterPro" id="IPR051446">
    <property type="entry name" value="HTH_trans_reg/aminotransferase"/>
</dbReference>
<protein>
    <submittedName>
        <fullName evidence="6">Regulatory protein, gntR family</fullName>
    </submittedName>
</protein>
<keyword evidence="1" id="KW-0663">Pyridoxal phosphate</keyword>
<evidence type="ECO:0000313" key="7">
    <source>
        <dbReference type="Proteomes" id="UP000199220"/>
    </source>
</evidence>
<evidence type="ECO:0000256" key="1">
    <source>
        <dbReference type="ARBA" id="ARBA00022898"/>
    </source>
</evidence>
<dbReference type="STRING" id="648782.SAMN04488554_3906"/>
<evidence type="ECO:0000256" key="3">
    <source>
        <dbReference type="ARBA" id="ARBA00023125"/>
    </source>
</evidence>
<dbReference type="CDD" id="cd07377">
    <property type="entry name" value="WHTH_GntR"/>
    <property type="match status" value="1"/>
</dbReference>
<keyword evidence="3" id="KW-0238">DNA-binding</keyword>
<dbReference type="Proteomes" id="UP000199220">
    <property type="component" value="Unassembled WGS sequence"/>
</dbReference>
<evidence type="ECO:0000256" key="2">
    <source>
        <dbReference type="ARBA" id="ARBA00023015"/>
    </source>
</evidence>
<dbReference type="PROSITE" id="PS50949">
    <property type="entry name" value="HTH_GNTR"/>
    <property type="match status" value="1"/>
</dbReference>
<dbReference type="AlphaFoldDB" id="A0A1H5N5K2"/>
<gene>
    <name evidence="6" type="ORF">SAMN04488554_3906</name>
</gene>
<feature type="domain" description="HTH gntR-type" evidence="5">
    <location>
        <begin position="11"/>
        <end position="79"/>
    </location>
</feature>
<evidence type="ECO:0000259" key="5">
    <source>
        <dbReference type="PROSITE" id="PS50949"/>
    </source>
</evidence>